<proteinExistence type="predicted"/>
<reference evidence="1 2" key="1">
    <citation type="journal article" date="2016" name="Nat. Commun.">
        <title>Thousands of microbial genomes shed light on interconnected biogeochemical processes in an aquifer system.</title>
        <authorList>
            <person name="Anantharaman K."/>
            <person name="Brown C.T."/>
            <person name="Hug L.A."/>
            <person name="Sharon I."/>
            <person name="Castelle C.J."/>
            <person name="Probst A.J."/>
            <person name="Thomas B.C."/>
            <person name="Singh A."/>
            <person name="Wilkins M.J."/>
            <person name="Karaoz U."/>
            <person name="Brodie E.L."/>
            <person name="Williams K.H."/>
            <person name="Hubbard S.S."/>
            <person name="Banfield J.F."/>
        </authorList>
    </citation>
    <scope>NUCLEOTIDE SEQUENCE [LARGE SCALE GENOMIC DNA]</scope>
    <source>
        <strain evidence="2">RIFCSPLOWO2_12_FULL_64_10</strain>
    </source>
</reference>
<gene>
    <name evidence="1" type="ORF">A3F84_05775</name>
</gene>
<dbReference type="EMBL" id="MFKF01000365">
    <property type="protein sequence ID" value="OGG45831.1"/>
    <property type="molecule type" value="Genomic_DNA"/>
</dbReference>
<dbReference type="SUPFAM" id="SSF52833">
    <property type="entry name" value="Thioredoxin-like"/>
    <property type="match status" value="1"/>
</dbReference>
<protein>
    <recommendedName>
        <fullName evidence="3">Thioredoxin-like fold domain-containing protein</fullName>
    </recommendedName>
</protein>
<organism evidence="1 2">
    <name type="scientific">Handelsmanbacteria sp. (strain RIFCSPLOWO2_12_FULL_64_10)</name>
    <dbReference type="NCBI Taxonomy" id="1817868"/>
    <lineage>
        <taxon>Bacteria</taxon>
        <taxon>Candidatus Handelsmaniibacteriota</taxon>
    </lineage>
</organism>
<dbReference type="Gene3D" id="3.40.30.10">
    <property type="entry name" value="Glutaredoxin"/>
    <property type="match status" value="1"/>
</dbReference>
<dbReference type="InterPro" id="IPR036249">
    <property type="entry name" value="Thioredoxin-like_sf"/>
</dbReference>
<evidence type="ECO:0008006" key="3">
    <source>
        <dbReference type="Google" id="ProtNLM"/>
    </source>
</evidence>
<name>A0A1F6C9V7_HANXR</name>
<dbReference type="AlphaFoldDB" id="A0A1F6C9V7"/>
<dbReference type="Proteomes" id="UP000178606">
    <property type="component" value="Unassembled WGS sequence"/>
</dbReference>
<accession>A0A1F6C9V7</accession>
<comment type="caution">
    <text evidence="1">The sequence shown here is derived from an EMBL/GenBank/DDBJ whole genome shotgun (WGS) entry which is preliminary data.</text>
</comment>
<sequence length="153" mass="17563">MGAVTYPEPNVASYIEAHFVPVQFNVVERPEVKGQFHAPWTPTLIVEDAEGREHRRSEGYLDPARFLGEMALARLKASLNRFAYDKALALSEEARRLTQGDPAREPEAMYWSAVAAYRASDDVDRLLKMWDKLVDRFPDTEWGKRAAYTRFVK</sequence>
<evidence type="ECO:0000313" key="1">
    <source>
        <dbReference type="EMBL" id="OGG45831.1"/>
    </source>
</evidence>
<evidence type="ECO:0000313" key="2">
    <source>
        <dbReference type="Proteomes" id="UP000178606"/>
    </source>
</evidence>